<dbReference type="CDD" id="cd00303">
    <property type="entry name" value="retropepsin_like"/>
    <property type="match status" value="1"/>
</dbReference>
<gene>
    <name evidence="1" type="ORF">CFOL_v3_09390</name>
</gene>
<dbReference type="Proteomes" id="UP000187406">
    <property type="component" value="Unassembled WGS sequence"/>
</dbReference>
<dbReference type="PANTHER" id="PTHR33240:SF15">
    <property type="entry name" value="GAG-PRO-LIKE PROTEIN"/>
    <property type="match status" value="1"/>
</dbReference>
<proteinExistence type="predicted"/>
<dbReference type="Gene3D" id="2.40.70.10">
    <property type="entry name" value="Acid Proteases"/>
    <property type="match status" value="1"/>
</dbReference>
<protein>
    <recommendedName>
        <fullName evidence="3">Gag-asp_proteas domain-containing protein</fullName>
    </recommendedName>
</protein>
<dbReference type="EMBL" id="BDDD01000437">
    <property type="protein sequence ID" value="GAV65876.1"/>
    <property type="molecule type" value="Genomic_DNA"/>
</dbReference>
<dbReference type="AlphaFoldDB" id="A0A1Q3BCW0"/>
<comment type="caution">
    <text evidence="1">The sequence shown here is derived from an EMBL/GenBank/DDBJ whole genome shotgun (WGS) entry which is preliminary data.</text>
</comment>
<name>A0A1Q3BCW0_CEPFO</name>
<dbReference type="PANTHER" id="PTHR33240">
    <property type="entry name" value="OS08G0508500 PROTEIN"/>
    <property type="match status" value="1"/>
</dbReference>
<accession>A0A1Q3BCW0</accession>
<dbReference type="InterPro" id="IPR021109">
    <property type="entry name" value="Peptidase_aspartic_dom_sf"/>
</dbReference>
<organism evidence="1 2">
    <name type="scientific">Cephalotus follicularis</name>
    <name type="common">Albany pitcher plant</name>
    <dbReference type="NCBI Taxonomy" id="3775"/>
    <lineage>
        <taxon>Eukaryota</taxon>
        <taxon>Viridiplantae</taxon>
        <taxon>Streptophyta</taxon>
        <taxon>Embryophyta</taxon>
        <taxon>Tracheophyta</taxon>
        <taxon>Spermatophyta</taxon>
        <taxon>Magnoliopsida</taxon>
        <taxon>eudicotyledons</taxon>
        <taxon>Gunneridae</taxon>
        <taxon>Pentapetalae</taxon>
        <taxon>rosids</taxon>
        <taxon>fabids</taxon>
        <taxon>Oxalidales</taxon>
        <taxon>Cephalotaceae</taxon>
        <taxon>Cephalotus</taxon>
    </lineage>
</organism>
<sequence length="105" mass="11648">LFFSNDDLAGITTPYDDPLVIHANFANHNVLRILMDNGSSVDVLSLKAFKKMNLSRDGLKPIRSPLVRFTGDVLDHEGLITLPVTLGEAKKHVTMMVDFLVVKMP</sequence>
<evidence type="ECO:0000313" key="1">
    <source>
        <dbReference type="EMBL" id="GAV65876.1"/>
    </source>
</evidence>
<reference evidence="2" key="1">
    <citation type="submission" date="2016-04" db="EMBL/GenBank/DDBJ databases">
        <title>Cephalotus genome sequencing.</title>
        <authorList>
            <person name="Fukushima K."/>
            <person name="Hasebe M."/>
            <person name="Fang X."/>
        </authorList>
    </citation>
    <scope>NUCLEOTIDE SEQUENCE [LARGE SCALE GENOMIC DNA]</scope>
    <source>
        <strain evidence="2">cv. St1</strain>
    </source>
</reference>
<evidence type="ECO:0000313" key="2">
    <source>
        <dbReference type="Proteomes" id="UP000187406"/>
    </source>
</evidence>
<feature type="non-terminal residue" evidence="1">
    <location>
        <position position="1"/>
    </location>
</feature>
<dbReference type="OrthoDB" id="1095202at2759"/>
<evidence type="ECO:0008006" key="3">
    <source>
        <dbReference type="Google" id="ProtNLM"/>
    </source>
</evidence>
<dbReference type="InParanoid" id="A0A1Q3BCW0"/>
<keyword evidence="2" id="KW-1185">Reference proteome</keyword>